<dbReference type="Proteomes" id="UP001286313">
    <property type="component" value="Unassembled WGS sequence"/>
</dbReference>
<dbReference type="CDD" id="cd23599">
    <property type="entry name" value="TFP_LU_ECD_Cold"/>
    <property type="match status" value="1"/>
</dbReference>
<dbReference type="SUPFAM" id="SSF57302">
    <property type="entry name" value="Snake toxin-like"/>
    <property type="match status" value="1"/>
</dbReference>
<comment type="caution">
    <text evidence="2">The sequence shown here is derived from an EMBL/GenBank/DDBJ whole genome shotgun (WGS) entry which is preliminary data.</text>
</comment>
<evidence type="ECO:0000313" key="3">
    <source>
        <dbReference type="Proteomes" id="UP001286313"/>
    </source>
</evidence>
<proteinExistence type="predicted"/>
<evidence type="ECO:0000256" key="1">
    <source>
        <dbReference type="SAM" id="SignalP"/>
    </source>
</evidence>
<keyword evidence="3" id="KW-1185">Reference proteome</keyword>
<sequence>MAKIIFTFVLFVVISSVVGRNCYVCKDQDENTGKCTTTISSCDYGEEYCLSEIKWGSKPYWEIGAPMQHFISKRCATREECVSTITKYMPNCLRIWWKDWTCAECCKGERCNYYITLGSSTLHSSMILITLASLFSVIVQCIS</sequence>
<organism evidence="2 3">
    <name type="scientific">Petrolisthes cinctipes</name>
    <name type="common">Flat porcelain crab</name>
    <dbReference type="NCBI Taxonomy" id="88211"/>
    <lineage>
        <taxon>Eukaryota</taxon>
        <taxon>Metazoa</taxon>
        <taxon>Ecdysozoa</taxon>
        <taxon>Arthropoda</taxon>
        <taxon>Crustacea</taxon>
        <taxon>Multicrustacea</taxon>
        <taxon>Malacostraca</taxon>
        <taxon>Eumalacostraca</taxon>
        <taxon>Eucarida</taxon>
        <taxon>Decapoda</taxon>
        <taxon>Pleocyemata</taxon>
        <taxon>Anomura</taxon>
        <taxon>Galatheoidea</taxon>
        <taxon>Porcellanidae</taxon>
        <taxon>Petrolisthes</taxon>
    </lineage>
</organism>
<feature type="signal peptide" evidence="1">
    <location>
        <begin position="1"/>
        <end position="19"/>
    </location>
</feature>
<reference evidence="2" key="1">
    <citation type="submission" date="2023-10" db="EMBL/GenBank/DDBJ databases">
        <title>Genome assemblies of two species of porcelain crab, Petrolisthes cinctipes and Petrolisthes manimaculis (Anomura: Porcellanidae).</title>
        <authorList>
            <person name="Angst P."/>
        </authorList>
    </citation>
    <scope>NUCLEOTIDE SEQUENCE</scope>
    <source>
        <strain evidence="2">PB745_01</strain>
        <tissue evidence="2">Gill</tissue>
    </source>
</reference>
<dbReference type="InterPro" id="IPR045860">
    <property type="entry name" value="Snake_toxin-like_sf"/>
</dbReference>
<gene>
    <name evidence="2" type="ORF">Pcinc_027762</name>
</gene>
<dbReference type="EMBL" id="JAWQEG010003349">
    <property type="protein sequence ID" value="KAK3866726.1"/>
    <property type="molecule type" value="Genomic_DNA"/>
</dbReference>
<evidence type="ECO:0000313" key="2">
    <source>
        <dbReference type="EMBL" id="KAK3866726.1"/>
    </source>
</evidence>
<accession>A0AAE1F4H8</accession>
<protein>
    <submittedName>
        <fullName evidence="2">Uncharacterized protein</fullName>
    </submittedName>
</protein>
<name>A0AAE1F4H8_PETCI</name>
<keyword evidence="1" id="KW-0732">Signal</keyword>
<dbReference type="AlphaFoldDB" id="A0AAE1F4H8"/>
<feature type="chain" id="PRO_5041994793" evidence="1">
    <location>
        <begin position="20"/>
        <end position="143"/>
    </location>
</feature>